<proteinExistence type="predicted"/>
<sequence length="101" mass="10750">MLSGVDAAGSAALGNSPNPFHLTTTLEFTLGRESDVTLEVFAADGRRVRSLTLGRYLPGQRQVPVTLPAGRSGLYLYRLQAHDPATGAVIANLSGKLMQLR</sequence>
<organism evidence="1 2">
    <name type="scientific">Eiseniibacteriota bacterium</name>
    <dbReference type="NCBI Taxonomy" id="2212470"/>
    <lineage>
        <taxon>Bacteria</taxon>
        <taxon>Candidatus Eiseniibacteriota</taxon>
    </lineage>
</organism>
<accession>A0A538UC96</accession>
<dbReference type="EMBL" id="VBPB01000065">
    <property type="protein sequence ID" value="TMQ73516.1"/>
    <property type="molecule type" value="Genomic_DNA"/>
</dbReference>
<gene>
    <name evidence="1" type="ORF">E6K81_04305</name>
</gene>
<evidence type="ECO:0000313" key="2">
    <source>
        <dbReference type="Proteomes" id="UP000319771"/>
    </source>
</evidence>
<name>A0A538UC96_UNCEI</name>
<protein>
    <submittedName>
        <fullName evidence="1">T9SS type A sorting domain-containing protein</fullName>
    </submittedName>
</protein>
<dbReference type="Proteomes" id="UP000319771">
    <property type="component" value="Unassembled WGS sequence"/>
</dbReference>
<comment type="caution">
    <text evidence="1">The sequence shown here is derived from an EMBL/GenBank/DDBJ whole genome shotgun (WGS) entry which is preliminary data.</text>
</comment>
<dbReference type="AlphaFoldDB" id="A0A538UC96"/>
<reference evidence="1 2" key="1">
    <citation type="journal article" date="2019" name="Nat. Microbiol.">
        <title>Mediterranean grassland soil C-N compound turnover is dependent on rainfall and depth, and is mediated by genomically divergent microorganisms.</title>
        <authorList>
            <person name="Diamond S."/>
            <person name="Andeer P.F."/>
            <person name="Li Z."/>
            <person name="Crits-Christoph A."/>
            <person name="Burstein D."/>
            <person name="Anantharaman K."/>
            <person name="Lane K.R."/>
            <person name="Thomas B.C."/>
            <person name="Pan C."/>
            <person name="Northen T.R."/>
            <person name="Banfield J.F."/>
        </authorList>
    </citation>
    <scope>NUCLEOTIDE SEQUENCE [LARGE SCALE GENOMIC DNA]</scope>
    <source>
        <strain evidence="1">WS_11</strain>
    </source>
</reference>
<evidence type="ECO:0000313" key="1">
    <source>
        <dbReference type="EMBL" id="TMQ73516.1"/>
    </source>
</evidence>